<feature type="compositionally biased region" description="Low complexity" evidence="20">
    <location>
        <begin position="657"/>
        <end position="702"/>
    </location>
</feature>
<feature type="compositionally biased region" description="Basic residues" evidence="20">
    <location>
        <begin position="1"/>
        <end position="11"/>
    </location>
</feature>
<dbReference type="GO" id="GO:0005737">
    <property type="term" value="C:cytoplasm"/>
    <property type="evidence" value="ECO:0007669"/>
    <property type="project" value="UniProtKB-SubCell"/>
</dbReference>
<keyword evidence="9" id="KW-0833">Ubl conjugation pathway</keyword>
<evidence type="ECO:0000256" key="13">
    <source>
        <dbReference type="ARBA" id="ARBA00023125"/>
    </source>
</evidence>
<keyword evidence="10" id="KW-0832">Ubl conjugation</keyword>
<feature type="compositionally biased region" description="Low complexity" evidence="20">
    <location>
        <begin position="368"/>
        <end position="386"/>
    </location>
</feature>
<dbReference type="InterPro" id="IPR009071">
    <property type="entry name" value="HMG_box_dom"/>
</dbReference>
<comment type="caution">
    <text evidence="23">The sequence shown here is derived from an EMBL/GenBank/DDBJ whole genome shotgun (WGS) entry which is preliminary data.</text>
</comment>
<feature type="compositionally biased region" description="Basic and acidic residues" evidence="20">
    <location>
        <begin position="73"/>
        <end position="86"/>
    </location>
</feature>
<keyword evidence="6" id="KW-0158">Chromosome</keyword>
<dbReference type="InterPro" id="IPR041803">
    <property type="entry name" value="DEF1_CUE"/>
</dbReference>
<evidence type="ECO:0000256" key="11">
    <source>
        <dbReference type="ARBA" id="ARBA00022895"/>
    </source>
</evidence>
<dbReference type="PROSITE" id="PS50118">
    <property type="entry name" value="HMG_BOX_2"/>
    <property type="match status" value="1"/>
</dbReference>
<evidence type="ECO:0000256" key="6">
    <source>
        <dbReference type="ARBA" id="ARBA00022454"/>
    </source>
</evidence>
<feature type="DNA-binding region" description="HMG box" evidence="19">
    <location>
        <begin position="745"/>
        <end position="813"/>
    </location>
</feature>
<comment type="similarity">
    <text evidence="17">Belongs to the NHP6 family.</text>
</comment>
<feature type="region of interest" description="Disordered" evidence="20">
    <location>
        <begin position="73"/>
        <end position="296"/>
    </location>
</feature>
<dbReference type="CDD" id="cd14368">
    <property type="entry name" value="CUE_DEF1_like"/>
    <property type="match status" value="1"/>
</dbReference>
<organism evidence="23 24">
    <name type="scientific">Candidozyma haemuli</name>
    <dbReference type="NCBI Taxonomy" id="45357"/>
    <lineage>
        <taxon>Eukaryota</taxon>
        <taxon>Fungi</taxon>
        <taxon>Dikarya</taxon>
        <taxon>Ascomycota</taxon>
        <taxon>Saccharomycotina</taxon>
        <taxon>Pichiomycetes</taxon>
        <taxon>Metschnikowiaceae</taxon>
        <taxon>Candidozyma</taxon>
    </lineage>
</organism>
<dbReference type="InterPro" id="IPR050342">
    <property type="entry name" value="HMGB"/>
</dbReference>
<dbReference type="AlphaFoldDB" id="A0A2V1AU66"/>
<sequence>MSQRRTQKGPQRRANGTSGNGPSASPQLQTLNEMFPDWESDDLATFLFEHNNDVEIVIDLIVNNKVAKWEPIKKESKPKRKDDSHEYASSAVTTTPHQESSSKSVKHTKDRIKLDKKRDKKPFKKEAASAQHGHGHGQIAPKNTASPGAKSDISSLEAQKSPSNSWAAALGKDSKPKQREASRNNIKTQETEDEEKPTPVDQHRKSDLDQTSSEGKHGKEGSQDLSKESSTSWATAIKPRTKPQASNRNLESSEARSSSHNVDHNILNNEKPDSVESTDVQEKPASQTEDVQLPQEISSLVKESEVVLPQEVSNIGVSFGSLSLGAKEAVQQRGEQQRPSAIPPSSAAEVSHQNEAAYHDSGNDSGNTYSQNQSQETQSTQRVSQSHQHRDQSQHSKPSQQVEQSQQAEQPPQSQQPKHGYQAHDGPPQGQDYYSQFQQIQQSFPQSAAAGTLPAQFGYPGYDYTAAFGQAGIGSMSPAYFHNTIGNAGQVKGGSQTGSANAEIGESPLVQGSNIAQQHLQSSQQNQQVPGTAPFGFPNYYSYYYNTPYYGNGAGMGASAGAFGMQPQLSEGSSGSQHPSGGDNEAASAQDAPNTHAANQFYGQYYATPTQYGNRAGFHFSGYPNSQPFPQSAVQLGDPNDKQQTNHHQPSNQPQSQTQAPGPSHQQQQQQHGQPQQQQQQQQQPQHGQQQIPQGVQSQSGPLPNAIPGFPQQMPQYANYQQYPQYGVSTEKKKSSRKKKDPNAPKRSLSAYMFFANENRDIVRAENPGITFGQVGKMLGDKWKAMTPTDKEPYESKAAADKKRYEKEKAEYAKRQ</sequence>
<evidence type="ECO:0000256" key="15">
    <source>
        <dbReference type="ARBA" id="ARBA00023204"/>
    </source>
</evidence>
<dbReference type="EMBL" id="PKFO01000005">
    <property type="protein sequence ID" value="PVH21620.1"/>
    <property type="molecule type" value="Genomic_DNA"/>
</dbReference>
<feature type="compositionally biased region" description="Polar residues" evidence="20">
    <location>
        <begin position="141"/>
        <end position="166"/>
    </location>
</feature>
<dbReference type="Proteomes" id="UP000244309">
    <property type="component" value="Unassembled WGS sequence"/>
</dbReference>
<evidence type="ECO:0000256" key="4">
    <source>
        <dbReference type="ARBA" id="ARBA00005491"/>
    </source>
</evidence>
<dbReference type="InterPro" id="IPR036910">
    <property type="entry name" value="HMG_box_dom_sf"/>
</dbReference>
<evidence type="ECO:0000256" key="2">
    <source>
        <dbReference type="ARBA" id="ARBA00004496"/>
    </source>
</evidence>
<keyword evidence="8" id="KW-0227">DNA damage</keyword>
<name>A0A2V1AU66_9ASCO</name>
<evidence type="ECO:0000256" key="19">
    <source>
        <dbReference type="PROSITE-ProRule" id="PRU00267"/>
    </source>
</evidence>
<dbReference type="GO" id="GO:0000781">
    <property type="term" value="C:chromosome, telomeric region"/>
    <property type="evidence" value="ECO:0007669"/>
    <property type="project" value="UniProtKB-SubCell"/>
</dbReference>
<dbReference type="FunFam" id="1.10.30.10:FF:000016">
    <property type="entry name" value="FACT complex subunit SSRP1"/>
    <property type="match status" value="1"/>
</dbReference>
<reference evidence="23 24" key="1">
    <citation type="submission" date="2017-12" db="EMBL/GenBank/DDBJ databases">
        <title>Genome Sequence of a Multidrug-Resistant Candida haemulonii Isolate from a Patient with Chronic Leg Ulcers in Israel.</title>
        <authorList>
            <person name="Chow N.A."/>
            <person name="Gade L."/>
            <person name="Batra D."/>
            <person name="Rowe L.A."/>
            <person name="Ben-Ami R."/>
            <person name="Loparev V.N."/>
            <person name="Litvintseva A.P."/>
        </authorList>
    </citation>
    <scope>NUCLEOTIDE SEQUENCE [LARGE SCALE GENOMIC DNA]</scope>
    <source>
        <strain evidence="23 24">B11899</strain>
    </source>
</reference>
<feature type="compositionally biased region" description="Polar residues" evidence="20">
    <location>
        <begin position="14"/>
        <end position="32"/>
    </location>
</feature>
<proteinExistence type="inferred from homology"/>
<evidence type="ECO:0000256" key="9">
    <source>
        <dbReference type="ARBA" id="ARBA00022786"/>
    </source>
</evidence>
<dbReference type="Pfam" id="PF00505">
    <property type="entry name" value="HMG_box"/>
    <property type="match status" value="1"/>
</dbReference>
<evidence type="ECO:0000256" key="12">
    <source>
        <dbReference type="ARBA" id="ARBA00023015"/>
    </source>
</evidence>
<evidence type="ECO:0000256" key="16">
    <source>
        <dbReference type="ARBA" id="ARBA00023242"/>
    </source>
</evidence>
<protein>
    <recommendedName>
        <fullName evidence="5">RNA polymerase II degradation factor 1</fullName>
    </recommendedName>
</protein>
<feature type="domain" description="HMG box" evidence="21">
    <location>
        <begin position="745"/>
        <end position="813"/>
    </location>
</feature>
<dbReference type="STRING" id="45357.A0A2V1AU66"/>
<comment type="subcellular location">
    <subcellularLocation>
        <location evidence="3">Chromosome</location>
        <location evidence="3">Telomere</location>
    </subcellularLocation>
    <subcellularLocation>
        <location evidence="2">Cytoplasm</location>
    </subcellularLocation>
    <subcellularLocation>
        <location evidence="1">Nucleus</location>
    </subcellularLocation>
</comment>
<keyword evidence="24" id="KW-1185">Reference proteome</keyword>
<dbReference type="GeneID" id="37005935"/>
<keyword evidence="15" id="KW-0234">DNA repair</keyword>
<accession>A0A2V1AU66</accession>
<evidence type="ECO:0000256" key="7">
    <source>
        <dbReference type="ARBA" id="ARBA00022490"/>
    </source>
</evidence>
<evidence type="ECO:0000256" key="17">
    <source>
        <dbReference type="ARBA" id="ARBA00043963"/>
    </source>
</evidence>
<evidence type="ECO:0000313" key="24">
    <source>
        <dbReference type="Proteomes" id="UP000244309"/>
    </source>
</evidence>
<evidence type="ECO:0000256" key="3">
    <source>
        <dbReference type="ARBA" id="ARBA00004574"/>
    </source>
</evidence>
<evidence type="ECO:0000256" key="18">
    <source>
        <dbReference type="ARBA" id="ARBA00046229"/>
    </source>
</evidence>
<feature type="compositionally biased region" description="Polar residues" evidence="20">
    <location>
        <begin position="90"/>
        <end position="103"/>
    </location>
</feature>
<feature type="compositionally biased region" description="Polar residues" evidence="20">
    <location>
        <begin position="567"/>
        <end position="579"/>
    </location>
</feature>
<dbReference type="PANTHER" id="PTHR48112:SF22">
    <property type="entry name" value="MITOCHONDRIAL TRANSCRIPTION FACTOR A, ISOFORM B"/>
    <property type="match status" value="1"/>
</dbReference>
<dbReference type="GO" id="GO:0003677">
    <property type="term" value="F:DNA binding"/>
    <property type="evidence" value="ECO:0007669"/>
    <property type="project" value="UniProtKB-UniRule"/>
</dbReference>
<feature type="domain" description="CUE" evidence="22">
    <location>
        <begin position="23"/>
        <end position="66"/>
    </location>
</feature>
<dbReference type="Gene3D" id="1.10.30.10">
    <property type="entry name" value="High mobility group box domain"/>
    <property type="match status" value="1"/>
</dbReference>
<dbReference type="SUPFAM" id="SSF47095">
    <property type="entry name" value="HMG-box"/>
    <property type="match status" value="1"/>
</dbReference>
<evidence type="ECO:0000256" key="10">
    <source>
        <dbReference type="ARBA" id="ARBA00022843"/>
    </source>
</evidence>
<dbReference type="GO" id="GO:0006281">
    <property type="term" value="P:DNA repair"/>
    <property type="evidence" value="ECO:0007669"/>
    <property type="project" value="UniProtKB-KW"/>
</dbReference>
<keyword evidence="11" id="KW-0779">Telomere</keyword>
<feature type="region of interest" description="Disordered" evidence="20">
    <location>
        <begin position="567"/>
        <end position="591"/>
    </location>
</feature>
<feature type="region of interest" description="Disordered" evidence="20">
    <location>
        <begin position="785"/>
        <end position="816"/>
    </location>
</feature>
<dbReference type="CDD" id="cd01390">
    <property type="entry name" value="HMG-box_NHP6-like"/>
    <property type="match status" value="1"/>
</dbReference>
<feature type="compositionally biased region" description="Polar residues" evidence="20">
    <location>
        <begin position="284"/>
        <end position="296"/>
    </location>
</feature>
<feature type="compositionally biased region" description="Basic and acidic residues" evidence="20">
    <location>
        <begin position="196"/>
        <end position="227"/>
    </location>
</feature>
<keyword evidence="12" id="KW-0805">Transcription regulation</keyword>
<dbReference type="VEuPathDB" id="FungiDB:CXQ85_000602"/>
<feature type="compositionally biased region" description="Basic and acidic residues" evidence="20">
    <location>
        <begin position="172"/>
        <end position="182"/>
    </location>
</feature>
<feature type="compositionally biased region" description="Polar residues" evidence="20">
    <location>
        <begin position="243"/>
        <end position="260"/>
    </location>
</feature>
<evidence type="ECO:0000256" key="20">
    <source>
        <dbReference type="SAM" id="MobiDB-lite"/>
    </source>
</evidence>
<feature type="compositionally biased region" description="Polar residues" evidence="20">
    <location>
        <begin position="623"/>
        <end position="634"/>
    </location>
</feature>
<evidence type="ECO:0000313" key="23">
    <source>
        <dbReference type="EMBL" id="PVH21620.1"/>
    </source>
</evidence>
<evidence type="ECO:0000256" key="1">
    <source>
        <dbReference type="ARBA" id="ARBA00004123"/>
    </source>
</evidence>
<dbReference type="GO" id="GO:0043130">
    <property type="term" value="F:ubiquitin binding"/>
    <property type="evidence" value="ECO:0007669"/>
    <property type="project" value="InterPro"/>
</dbReference>
<evidence type="ECO:0000259" key="22">
    <source>
        <dbReference type="PROSITE" id="PS51140"/>
    </source>
</evidence>
<evidence type="ECO:0000256" key="8">
    <source>
        <dbReference type="ARBA" id="ARBA00022763"/>
    </source>
</evidence>
<evidence type="ECO:0000259" key="21">
    <source>
        <dbReference type="PROSITE" id="PS50118"/>
    </source>
</evidence>
<feature type="region of interest" description="Disordered" evidence="20">
    <location>
        <begin position="617"/>
        <end position="713"/>
    </location>
</feature>
<evidence type="ECO:0000256" key="5">
    <source>
        <dbReference type="ARBA" id="ARBA00020536"/>
    </source>
</evidence>
<comment type="similarity">
    <text evidence="4">Belongs to the DEF1 family.</text>
</comment>
<dbReference type="OrthoDB" id="1919336at2759"/>
<dbReference type="InterPro" id="IPR003892">
    <property type="entry name" value="CUE"/>
</dbReference>
<dbReference type="PANTHER" id="PTHR48112">
    <property type="entry name" value="HIGH MOBILITY GROUP PROTEIN DSP1"/>
    <property type="match status" value="1"/>
</dbReference>
<dbReference type="RefSeq" id="XP_025342560.1">
    <property type="nucleotide sequence ID" value="XM_025484345.1"/>
</dbReference>
<dbReference type="PROSITE" id="PS51140">
    <property type="entry name" value="CUE"/>
    <property type="match status" value="1"/>
</dbReference>
<dbReference type="SMART" id="SM00398">
    <property type="entry name" value="HMG"/>
    <property type="match status" value="1"/>
</dbReference>
<comment type="function">
    <text evidence="18">Recruits the ubiquitination machinery to RNA polymerase II for polyubiquitination, removal and degradation, when the transcription-coupled repair (TCR) factor RAD26 fails to efficiently displace stalled RNA polymerase II. Also involved in telomere length regulation. Binds DNA.</text>
</comment>
<dbReference type="Pfam" id="PF02845">
    <property type="entry name" value="CUE"/>
    <property type="match status" value="1"/>
</dbReference>
<feature type="region of interest" description="Disordered" evidence="20">
    <location>
        <begin position="1"/>
        <end position="35"/>
    </location>
</feature>
<gene>
    <name evidence="23" type="ORF">CXQ85_000602</name>
</gene>
<keyword evidence="14" id="KW-0804">Transcription</keyword>
<dbReference type="GO" id="GO:0005634">
    <property type="term" value="C:nucleus"/>
    <property type="evidence" value="ECO:0007669"/>
    <property type="project" value="UniProtKB-SubCell"/>
</dbReference>
<keyword evidence="7" id="KW-0963">Cytoplasm</keyword>
<keyword evidence="16 19" id="KW-0539">Nucleus</keyword>
<feature type="region of interest" description="Disordered" evidence="20">
    <location>
        <begin position="326"/>
        <end position="432"/>
    </location>
</feature>
<evidence type="ECO:0000256" key="14">
    <source>
        <dbReference type="ARBA" id="ARBA00023163"/>
    </source>
</evidence>
<feature type="region of interest" description="Disordered" evidence="20">
    <location>
        <begin position="727"/>
        <end position="746"/>
    </location>
</feature>
<feature type="compositionally biased region" description="Low complexity" evidence="20">
    <location>
        <begin position="395"/>
        <end position="418"/>
    </location>
</feature>
<feature type="compositionally biased region" description="Polar residues" evidence="20">
    <location>
        <begin position="642"/>
        <end position="656"/>
    </location>
</feature>
<keyword evidence="13 19" id="KW-0238">DNA-binding</keyword>